<organism evidence="1 2">
    <name type="scientific">Halobium salinum</name>
    <dbReference type="NCBI Taxonomy" id="1364940"/>
    <lineage>
        <taxon>Archaea</taxon>
        <taxon>Methanobacteriati</taxon>
        <taxon>Methanobacteriota</taxon>
        <taxon>Stenosarchaea group</taxon>
        <taxon>Halobacteria</taxon>
        <taxon>Halobacteriales</taxon>
        <taxon>Haloferacaceae</taxon>
        <taxon>Halobium</taxon>
    </lineage>
</organism>
<evidence type="ECO:0008006" key="3">
    <source>
        <dbReference type="Google" id="ProtNLM"/>
    </source>
</evidence>
<accession>A0ABD5PHZ9</accession>
<comment type="caution">
    <text evidence="1">The sequence shown here is derived from an EMBL/GenBank/DDBJ whole genome shotgun (WGS) entry which is preliminary data.</text>
</comment>
<proteinExistence type="predicted"/>
<reference evidence="1 2" key="1">
    <citation type="journal article" date="2019" name="Int. J. Syst. Evol. Microbiol.">
        <title>The Global Catalogue of Microorganisms (GCM) 10K type strain sequencing project: providing services to taxonomists for standard genome sequencing and annotation.</title>
        <authorList>
            <consortium name="The Broad Institute Genomics Platform"/>
            <consortium name="The Broad Institute Genome Sequencing Center for Infectious Disease"/>
            <person name="Wu L."/>
            <person name="Ma J."/>
        </authorList>
    </citation>
    <scope>NUCLEOTIDE SEQUENCE [LARGE SCALE GENOMIC DNA]</scope>
    <source>
        <strain evidence="1 2">CGMCC 1.12553</strain>
    </source>
</reference>
<sequence length="78" mass="8958">MASINVDKIELTQEHQAALTAVIWGWFLRTQHPHLWQALNLVFDSAAVTKEWTTKASRKLIEAYVLNEALEMLPDIQL</sequence>
<dbReference type="Proteomes" id="UP001595921">
    <property type="component" value="Unassembled WGS sequence"/>
</dbReference>
<evidence type="ECO:0000313" key="2">
    <source>
        <dbReference type="Proteomes" id="UP001595921"/>
    </source>
</evidence>
<name>A0ABD5PHZ9_9EURY</name>
<dbReference type="RefSeq" id="WP_267623068.1">
    <property type="nucleotide sequence ID" value="NZ_JAODIW010000007.1"/>
</dbReference>
<dbReference type="AlphaFoldDB" id="A0ABD5PHZ9"/>
<gene>
    <name evidence="1" type="ORF">ACFO0N_20065</name>
</gene>
<dbReference type="EMBL" id="JBHSDS010000016">
    <property type="protein sequence ID" value="MFC4360250.1"/>
    <property type="molecule type" value="Genomic_DNA"/>
</dbReference>
<protein>
    <recommendedName>
        <fullName evidence="3">Transposase</fullName>
    </recommendedName>
</protein>
<keyword evidence="2" id="KW-1185">Reference proteome</keyword>
<evidence type="ECO:0000313" key="1">
    <source>
        <dbReference type="EMBL" id="MFC4360250.1"/>
    </source>
</evidence>